<evidence type="ECO:0000256" key="4">
    <source>
        <dbReference type="SAM" id="Coils"/>
    </source>
</evidence>
<dbReference type="InterPro" id="IPR018060">
    <property type="entry name" value="HTH_AraC"/>
</dbReference>
<evidence type="ECO:0000313" key="7">
    <source>
        <dbReference type="EMBL" id="GBG10533.1"/>
    </source>
</evidence>
<dbReference type="Proteomes" id="UP000245202">
    <property type="component" value="Unassembled WGS sequence"/>
</dbReference>
<dbReference type="Gene3D" id="1.10.10.60">
    <property type="entry name" value="Homeodomain-like"/>
    <property type="match status" value="2"/>
</dbReference>
<dbReference type="Gene3D" id="3.30.450.20">
    <property type="entry name" value="PAS domain"/>
    <property type="match status" value="1"/>
</dbReference>
<gene>
    <name evidence="7" type="ORF">PAT3040_05276</name>
</gene>
<dbReference type="PANTHER" id="PTHR43280">
    <property type="entry name" value="ARAC-FAMILY TRANSCRIPTIONAL REGULATOR"/>
    <property type="match status" value="1"/>
</dbReference>
<feature type="coiled-coil region" evidence="4">
    <location>
        <begin position="353"/>
        <end position="380"/>
    </location>
</feature>
<sequence>MVNGKVAGIMRKKSLLKKMILLGSVLSILPVVAIGLFAYIQSSKQVQERVNQAEVQYLSQLNASIEQVLKTVEHTLTNLSESRVMEDAMYSEMEAPSFQLYNNLKSEITHLQSFDTKVEDVIIVNKQRNWLIKNSGIKRLNEHPDEETYLAKFDLTPHTSWQLVAKSDYKDPISSQSCPYMISLVKQLPHITIHKYALAIANIPACSITGLITDGEGQEEILVVNEDGQIILHKDRTMIGQPFSGHPVAQAELAMKGVSGQLHAELDGRPYTVTYMKSAFNGWTYMSVVSIDQLTSESRQIGWFTLAVSLFILLLCFGIVWLSTNKLYRPLNRLVTAIEGGSEGNEPSSRNEVQVIEDHIKQLFNSNSKLENEMRSQAQQVGALFLHRMLSGSLKETEIREKLEHFGLSRSWEHMAVLAIQVDTLENTHYESKDLELLLFAVSNMTEEVVPKEQRLPVLLMDRSVVVVNGYEGGGREAADEHVYRLTEKLKDLIARYLGLSASIGISGIFFDMKHAARAYEEALEALTYRIRLGKGIIVPYGSLNAGKSSIIAEYPVRTEHDLVQAIKLAEQEEALTLLRGWMSDAIHQIELPDHYQLSLVRLLNRILLLAQEEGITLGKSGAYRMSLYEEVLALHVSEEIEEWFKEKLVLPMLRQFGERRSSQDQKLSERIIDLIRNHYESEFTLEDCAARLHYNASYLSSVFKKETGHTFSEYLAGYRLQIAKQWLTETDMTVKDIAERLKYNNSHNFIRAFRKQEEMTPGQYRSQYGGK</sequence>
<feature type="transmembrane region" description="Helical" evidence="5">
    <location>
        <begin position="20"/>
        <end position="40"/>
    </location>
</feature>
<dbReference type="Pfam" id="PF12833">
    <property type="entry name" value="HTH_18"/>
    <property type="match status" value="1"/>
</dbReference>
<evidence type="ECO:0000256" key="5">
    <source>
        <dbReference type="SAM" id="Phobius"/>
    </source>
</evidence>
<keyword evidence="1" id="KW-0805">Transcription regulation</keyword>
<evidence type="ECO:0000259" key="6">
    <source>
        <dbReference type="PROSITE" id="PS01124"/>
    </source>
</evidence>
<keyword evidence="5" id="KW-0812">Transmembrane</keyword>
<dbReference type="Pfam" id="PF17853">
    <property type="entry name" value="GGDEF_2"/>
    <property type="match status" value="1"/>
</dbReference>
<keyword evidence="3" id="KW-0804">Transcription</keyword>
<dbReference type="InterPro" id="IPR009057">
    <property type="entry name" value="Homeodomain-like_sf"/>
</dbReference>
<dbReference type="SUPFAM" id="SSF46689">
    <property type="entry name" value="Homeodomain-like"/>
    <property type="match status" value="2"/>
</dbReference>
<keyword evidence="8" id="KW-1185">Reference proteome</keyword>
<keyword evidence="2" id="KW-0238">DNA-binding</keyword>
<name>A0A2R5F2J5_9BACL</name>
<feature type="transmembrane region" description="Helical" evidence="5">
    <location>
        <begin position="493"/>
        <end position="511"/>
    </location>
</feature>
<keyword evidence="4" id="KW-0175">Coiled coil</keyword>
<dbReference type="EMBL" id="BDQX01000334">
    <property type="protein sequence ID" value="GBG10533.1"/>
    <property type="molecule type" value="Genomic_DNA"/>
</dbReference>
<accession>A0A2R5F2J5</accession>
<keyword evidence="5" id="KW-1133">Transmembrane helix</keyword>
<evidence type="ECO:0000313" key="8">
    <source>
        <dbReference type="Proteomes" id="UP000245202"/>
    </source>
</evidence>
<keyword evidence="5" id="KW-0472">Membrane</keyword>
<feature type="transmembrane region" description="Helical" evidence="5">
    <location>
        <begin position="301"/>
        <end position="323"/>
    </location>
</feature>
<evidence type="ECO:0000256" key="1">
    <source>
        <dbReference type="ARBA" id="ARBA00023015"/>
    </source>
</evidence>
<protein>
    <submittedName>
        <fullName evidence="7">AraC family transcriptional regulator</fullName>
    </submittedName>
</protein>
<organism evidence="7 8">
    <name type="scientific">Paenibacillus agaridevorans</name>
    <dbReference type="NCBI Taxonomy" id="171404"/>
    <lineage>
        <taxon>Bacteria</taxon>
        <taxon>Bacillati</taxon>
        <taxon>Bacillota</taxon>
        <taxon>Bacilli</taxon>
        <taxon>Bacillales</taxon>
        <taxon>Paenibacillaceae</taxon>
        <taxon>Paenibacillus</taxon>
    </lineage>
</organism>
<feature type="domain" description="HTH araC/xylS-type" evidence="6">
    <location>
        <begin position="670"/>
        <end position="768"/>
    </location>
</feature>
<dbReference type="GO" id="GO:0003700">
    <property type="term" value="F:DNA-binding transcription factor activity"/>
    <property type="evidence" value="ECO:0007669"/>
    <property type="project" value="InterPro"/>
</dbReference>
<reference evidence="7 8" key="1">
    <citation type="submission" date="2017-08" db="EMBL/GenBank/DDBJ databases">
        <title>Substantial Increase in Enzyme Production by Combined Drug-Resistance Mutations in Paenibacillus agaridevorans.</title>
        <authorList>
            <person name="Tanaka Y."/>
            <person name="Funane K."/>
            <person name="Hosaka T."/>
            <person name="Shiwa Y."/>
            <person name="Fujita N."/>
            <person name="Miyazaki T."/>
            <person name="Yoshikawa H."/>
            <person name="Murakami K."/>
            <person name="Kasahara K."/>
            <person name="Inaoka T."/>
            <person name="Hiraga Y."/>
            <person name="Ochi K."/>
        </authorList>
    </citation>
    <scope>NUCLEOTIDE SEQUENCE [LARGE SCALE GENOMIC DNA]</scope>
    <source>
        <strain evidence="7 8">T-3040</strain>
    </source>
</reference>
<dbReference type="PROSITE" id="PS01124">
    <property type="entry name" value="HTH_ARAC_FAMILY_2"/>
    <property type="match status" value="1"/>
</dbReference>
<dbReference type="AlphaFoldDB" id="A0A2R5F2J5"/>
<dbReference type="SMART" id="SM00342">
    <property type="entry name" value="HTH_ARAC"/>
    <property type="match status" value="1"/>
</dbReference>
<dbReference type="PANTHER" id="PTHR43280:SF10">
    <property type="entry name" value="REGULATORY PROTEIN POCR"/>
    <property type="match status" value="1"/>
</dbReference>
<evidence type="ECO:0000256" key="2">
    <source>
        <dbReference type="ARBA" id="ARBA00023125"/>
    </source>
</evidence>
<comment type="caution">
    <text evidence="7">The sequence shown here is derived from an EMBL/GenBank/DDBJ whole genome shotgun (WGS) entry which is preliminary data.</text>
</comment>
<dbReference type="GO" id="GO:0043565">
    <property type="term" value="F:sequence-specific DNA binding"/>
    <property type="evidence" value="ECO:0007669"/>
    <property type="project" value="InterPro"/>
</dbReference>
<proteinExistence type="predicted"/>
<dbReference type="CDD" id="cd12912">
    <property type="entry name" value="PDC2_MCP_like"/>
    <property type="match status" value="1"/>
</dbReference>
<dbReference type="InterPro" id="IPR041522">
    <property type="entry name" value="CdaR_GGDEF"/>
</dbReference>
<evidence type="ECO:0000256" key="3">
    <source>
        <dbReference type="ARBA" id="ARBA00023163"/>
    </source>
</evidence>